<organism evidence="1 2">
    <name type="scientific">Thiohalophilus thiocyanatoxydans</name>
    <dbReference type="NCBI Taxonomy" id="381308"/>
    <lineage>
        <taxon>Bacteria</taxon>
        <taxon>Pseudomonadati</taxon>
        <taxon>Pseudomonadota</taxon>
        <taxon>Gammaproteobacteria</taxon>
        <taxon>Thiohalomonadales</taxon>
        <taxon>Thiohalophilaceae</taxon>
        <taxon>Thiohalophilus</taxon>
    </lineage>
</organism>
<proteinExistence type="predicted"/>
<gene>
    <name evidence="1" type="ORF">EDC23_1173</name>
</gene>
<dbReference type="Proteomes" id="UP000294914">
    <property type="component" value="Unassembled WGS sequence"/>
</dbReference>
<name>A0A4R8IPE3_9GAMM</name>
<sequence>MLSFIYHLANKFELEQGFRPNVLTMNHQHFGRLKADLAAIPDLDMITRLLGMEIVLDDELVHPHVYWTATDWRRAVAV</sequence>
<dbReference type="EMBL" id="SOQX01000002">
    <property type="protein sequence ID" value="TDY02792.1"/>
    <property type="molecule type" value="Genomic_DNA"/>
</dbReference>
<accession>A0A4R8IPE3</accession>
<comment type="caution">
    <text evidence="1">The sequence shown here is derived from an EMBL/GenBank/DDBJ whole genome shotgun (WGS) entry which is preliminary data.</text>
</comment>
<keyword evidence="2" id="KW-1185">Reference proteome</keyword>
<dbReference type="AlphaFoldDB" id="A0A4R8IPE3"/>
<protein>
    <submittedName>
        <fullName evidence="1">Uncharacterized protein</fullName>
    </submittedName>
</protein>
<evidence type="ECO:0000313" key="1">
    <source>
        <dbReference type="EMBL" id="TDY02792.1"/>
    </source>
</evidence>
<reference evidence="1 2" key="1">
    <citation type="submission" date="2019-03" db="EMBL/GenBank/DDBJ databases">
        <title>Genomic Encyclopedia of Type Strains, Phase IV (KMG-IV): sequencing the most valuable type-strain genomes for metagenomic binning, comparative biology and taxonomic classification.</title>
        <authorList>
            <person name="Goeker M."/>
        </authorList>
    </citation>
    <scope>NUCLEOTIDE SEQUENCE [LARGE SCALE GENOMIC DNA]</scope>
    <source>
        <strain evidence="1 2">DSM 16326</strain>
    </source>
</reference>
<evidence type="ECO:0000313" key="2">
    <source>
        <dbReference type="Proteomes" id="UP000294914"/>
    </source>
</evidence>